<comment type="caution">
    <text evidence="1">The sequence shown here is derived from an EMBL/GenBank/DDBJ whole genome shotgun (WGS) entry which is preliminary data.</text>
</comment>
<gene>
    <name evidence="1" type="ORF">EHP00_1634</name>
</gene>
<keyword evidence="2" id="KW-1185">Reference proteome</keyword>
<proteinExistence type="predicted"/>
<organism evidence="1 2">
    <name type="scientific">Ecytonucleospora hepatopenaei</name>
    <dbReference type="NCBI Taxonomy" id="646526"/>
    <lineage>
        <taxon>Eukaryota</taxon>
        <taxon>Fungi</taxon>
        <taxon>Fungi incertae sedis</taxon>
        <taxon>Microsporidia</taxon>
        <taxon>Enterocytozoonidae</taxon>
        <taxon>Ecytonucleospora</taxon>
    </lineage>
</organism>
<evidence type="ECO:0000313" key="2">
    <source>
        <dbReference type="Proteomes" id="UP000192758"/>
    </source>
</evidence>
<dbReference type="VEuPathDB" id="MicrosporidiaDB:EHP00_1634"/>
<dbReference type="AlphaFoldDB" id="A0A1W0E3J6"/>
<sequence>MHFLKYILRANTALDFCRQDIMAAEQCLSNPCERYNPQPPYCPVPYVERPCVPSEAANQALRELELLLKEFTPSLLGYVNREIHRAFNELYTELLLADARADDEIFHLAHQLEREILEVVSIRLKEFGFSLATSIRNGFAKSRVAGAAALAAAKVDIAAVITALSALTDAEILANLQDKTNGFQAQAISAARGISAATIASLQKQEKDILSKISQGIANEKAFLTNSIAKFFKDFDKGAKAVYANYNAVTRKLIENAKIYLENEISRIIAYKTRRDGMMAVGILRRLIQTETGCNYVEGSIPINLLINQPQFQRQHQITV</sequence>
<accession>A0A1W0E3J6</accession>
<name>A0A1W0E3J6_9MICR</name>
<protein>
    <submittedName>
        <fullName evidence="1">Uncharacterized protein</fullName>
    </submittedName>
</protein>
<evidence type="ECO:0000313" key="1">
    <source>
        <dbReference type="EMBL" id="OQS53806.1"/>
    </source>
</evidence>
<dbReference type="EMBL" id="MNPJ01000025">
    <property type="protein sequence ID" value="OQS53806.1"/>
    <property type="molecule type" value="Genomic_DNA"/>
</dbReference>
<reference evidence="1 2" key="1">
    <citation type="journal article" date="2017" name="Environ. Microbiol.">
        <title>Decay of the glycolytic pathway and adaptation to intranuclear parasitism within Enterocytozoonidae microsporidia.</title>
        <authorList>
            <person name="Wiredu Boakye D."/>
            <person name="Jaroenlak P."/>
            <person name="Prachumwat A."/>
            <person name="Williams T.A."/>
            <person name="Bateman K.S."/>
            <person name="Itsathitphaisarn O."/>
            <person name="Sritunyalucksana K."/>
            <person name="Paszkiewicz K.H."/>
            <person name="Moore K.A."/>
            <person name="Stentiford G.D."/>
            <person name="Williams B.A."/>
        </authorList>
    </citation>
    <scope>NUCLEOTIDE SEQUENCE [LARGE SCALE GENOMIC DNA]</scope>
    <source>
        <strain evidence="1 2">TH1</strain>
    </source>
</reference>
<dbReference type="Proteomes" id="UP000192758">
    <property type="component" value="Unassembled WGS sequence"/>
</dbReference>